<accession>A0A1H2NH98</accession>
<protein>
    <submittedName>
        <fullName evidence="3">Uncharacterized protein</fullName>
    </submittedName>
</protein>
<reference evidence="4" key="1">
    <citation type="submission" date="2016-10" db="EMBL/GenBank/DDBJ databases">
        <authorList>
            <person name="Varghese N."/>
            <person name="Submissions S."/>
        </authorList>
    </citation>
    <scope>NUCLEOTIDE SEQUENCE [LARGE SCALE GENOMIC DNA]</scope>
    <source>
        <strain evidence="4">DSM 21743</strain>
    </source>
</reference>
<dbReference type="EMBL" id="LT629799">
    <property type="protein sequence ID" value="SDV04571.1"/>
    <property type="molecule type" value="Genomic_DNA"/>
</dbReference>
<organism evidence="3 4">
    <name type="scientific">Microlunatus sagamiharensis</name>
    <dbReference type="NCBI Taxonomy" id="546874"/>
    <lineage>
        <taxon>Bacteria</taxon>
        <taxon>Bacillati</taxon>
        <taxon>Actinomycetota</taxon>
        <taxon>Actinomycetes</taxon>
        <taxon>Propionibacteriales</taxon>
        <taxon>Propionibacteriaceae</taxon>
        <taxon>Microlunatus</taxon>
    </lineage>
</organism>
<dbReference type="OrthoDB" id="9850522at2"/>
<dbReference type="RefSeq" id="WP_091078642.1">
    <property type="nucleotide sequence ID" value="NZ_LT629799.1"/>
</dbReference>
<keyword evidence="2" id="KW-0472">Membrane</keyword>
<keyword evidence="4" id="KW-1185">Reference proteome</keyword>
<evidence type="ECO:0000313" key="3">
    <source>
        <dbReference type="EMBL" id="SDV04571.1"/>
    </source>
</evidence>
<evidence type="ECO:0000256" key="2">
    <source>
        <dbReference type="SAM" id="Phobius"/>
    </source>
</evidence>
<evidence type="ECO:0000256" key="1">
    <source>
        <dbReference type="SAM" id="MobiDB-lite"/>
    </source>
</evidence>
<dbReference type="AlphaFoldDB" id="A0A1H2NH98"/>
<sequence>MTAAATTAARPGRASRRQPVDRLHRATQAVLVGGSVLALAAAAGPLWLVRVGLVVAVLTTVVSVALAWRELASARRLHAQRLLVVDKRHGETLRTERTRNAAVVDALNERVSSAGMVVAGQRSVIAQLRGEVGVLTTERDGLAEQVAERDGLIGLFRASLREQEAALVEARESERAGADVHHLPRRSRPADAVEDAVAPEPVLDPQMVELAMVLPNYEGSRRAV</sequence>
<keyword evidence="2" id="KW-0812">Transmembrane</keyword>
<feature type="transmembrane region" description="Helical" evidence="2">
    <location>
        <begin position="23"/>
        <end position="41"/>
    </location>
</feature>
<feature type="transmembrane region" description="Helical" evidence="2">
    <location>
        <begin position="47"/>
        <end position="68"/>
    </location>
</feature>
<dbReference type="STRING" id="546874.SAMN04488544_4000"/>
<evidence type="ECO:0000313" key="4">
    <source>
        <dbReference type="Proteomes" id="UP000198825"/>
    </source>
</evidence>
<dbReference type="Proteomes" id="UP000198825">
    <property type="component" value="Chromosome I"/>
</dbReference>
<keyword evidence="2" id="KW-1133">Transmembrane helix</keyword>
<gene>
    <name evidence="3" type="ORF">SAMN04488544_4000</name>
</gene>
<name>A0A1H2NH98_9ACTN</name>
<proteinExistence type="predicted"/>
<feature type="region of interest" description="Disordered" evidence="1">
    <location>
        <begin position="1"/>
        <end position="21"/>
    </location>
</feature>